<reference evidence="1 2" key="1">
    <citation type="submission" date="2023-03" db="EMBL/GenBank/DDBJ databases">
        <title>High recombination rates correlate with genetic variation in Cardiocondyla obscurior ants.</title>
        <authorList>
            <person name="Errbii M."/>
        </authorList>
    </citation>
    <scope>NUCLEOTIDE SEQUENCE [LARGE SCALE GENOMIC DNA]</scope>
    <source>
        <strain evidence="1">Alpha-2009</strain>
        <tissue evidence="1">Whole body</tissue>
    </source>
</reference>
<proteinExistence type="predicted"/>
<comment type="caution">
    <text evidence="1">The sequence shown here is derived from an EMBL/GenBank/DDBJ whole genome shotgun (WGS) entry which is preliminary data.</text>
</comment>
<name>A0AAW2EG49_9HYME</name>
<evidence type="ECO:0000313" key="1">
    <source>
        <dbReference type="EMBL" id="KAL0102673.1"/>
    </source>
</evidence>
<protein>
    <submittedName>
        <fullName evidence="1">Uncharacterized protein</fullName>
    </submittedName>
</protein>
<organism evidence="1 2">
    <name type="scientific">Cardiocondyla obscurior</name>
    <dbReference type="NCBI Taxonomy" id="286306"/>
    <lineage>
        <taxon>Eukaryota</taxon>
        <taxon>Metazoa</taxon>
        <taxon>Ecdysozoa</taxon>
        <taxon>Arthropoda</taxon>
        <taxon>Hexapoda</taxon>
        <taxon>Insecta</taxon>
        <taxon>Pterygota</taxon>
        <taxon>Neoptera</taxon>
        <taxon>Endopterygota</taxon>
        <taxon>Hymenoptera</taxon>
        <taxon>Apocrita</taxon>
        <taxon>Aculeata</taxon>
        <taxon>Formicoidea</taxon>
        <taxon>Formicidae</taxon>
        <taxon>Myrmicinae</taxon>
        <taxon>Cardiocondyla</taxon>
    </lineage>
</organism>
<dbReference type="EMBL" id="JADYXP020000022">
    <property type="protein sequence ID" value="KAL0102673.1"/>
    <property type="molecule type" value="Genomic_DNA"/>
</dbReference>
<dbReference type="AlphaFoldDB" id="A0AAW2EG49"/>
<accession>A0AAW2EG49</accession>
<dbReference type="Proteomes" id="UP001430953">
    <property type="component" value="Unassembled WGS sequence"/>
</dbReference>
<sequence length="40" mass="4506">MVGSERLSRVSGHFFSMTRHAREETDFLSTGGLYLKLSTT</sequence>
<gene>
    <name evidence="1" type="ORF">PUN28_018170</name>
</gene>
<keyword evidence="2" id="KW-1185">Reference proteome</keyword>
<evidence type="ECO:0000313" key="2">
    <source>
        <dbReference type="Proteomes" id="UP001430953"/>
    </source>
</evidence>